<feature type="non-terminal residue" evidence="4">
    <location>
        <position position="1605"/>
    </location>
</feature>
<dbReference type="Pfam" id="PF13086">
    <property type="entry name" value="AAA_11"/>
    <property type="match status" value="1"/>
</dbReference>
<gene>
    <name evidence="4" type="ORF">Scaly_1836300</name>
</gene>
<dbReference type="InterPro" id="IPR027417">
    <property type="entry name" value="P-loop_NTPase"/>
</dbReference>
<protein>
    <submittedName>
        <fullName evidence="4">Helicase MAGATAMA 3</fullName>
    </submittedName>
</protein>
<organism evidence="4">
    <name type="scientific">Sesamum calycinum</name>
    <dbReference type="NCBI Taxonomy" id="2727403"/>
    <lineage>
        <taxon>Eukaryota</taxon>
        <taxon>Viridiplantae</taxon>
        <taxon>Streptophyta</taxon>
        <taxon>Embryophyta</taxon>
        <taxon>Tracheophyta</taxon>
        <taxon>Spermatophyta</taxon>
        <taxon>Magnoliopsida</taxon>
        <taxon>eudicotyledons</taxon>
        <taxon>Gunneridae</taxon>
        <taxon>Pentapetalae</taxon>
        <taxon>asterids</taxon>
        <taxon>lamiids</taxon>
        <taxon>Lamiales</taxon>
        <taxon>Pedaliaceae</taxon>
        <taxon>Sesamum</taxon>
    </lineage>
</organism>
<dbReference type="InterPro" id="IPR056474">
    <property type="entry name" value="SEN1_barrel"/>
</dbReference>
<sequence length="1605" mass="179355">MGPLLETFYNYFKEESHDSPLKLLWNRISQEMRSCTLCIHQHHQAQQMYDKEYEESCISPLLDVLRMLDEERISQHLKDLNARIAKGEYDAGHDYAEVVSVMFEGVYALLFFKSRRIRSIGLRLAGHMGRLRRSTDLEPLQHLLRKCICILETEGMQPTIETSRPRVQLDRITVWLGMKALVGFLEPPAFEEGIVDRYPIFLSIVLNHISDDSVEFSHAVNCLRLLFEKLGCKLWLRATLSPSVMRNTLLGQCFHTRNEKSHKEIFDLFQPFLQIALLIVLRGYKMDPPCPPSECAHMWGPSLVSSLKDSSLHSSLRQPAIDLIETIIAVFWSLSRFSVIEPENSTEMALSVRNWLATCASEISYLFGWKVPSGSDDGGDGTESRNSIRTSTMCLPLVRTFKRLTAHYTVRMEQGENTRQAGRRILEQVSDVRGLTCGLQFLCSTPPSLFAVLLGLRHALKLVQLDSVLLNFQALHHLFFILCKLLKEGNSSPQTVSQDPSNVSDISKFYLQGGFLKQPVFDSSPTDGDCSSFGSLTLWKKFSCSLSEIAWPSILKCLDGGKTFTDYTVSQMTCIRVLEVMPVVLERLPRNSSIMLETFGNTKWLHDLADWGKSSLAVVVRYWKQTLAYLLGHIKACCSDKSASAICDVEKLISYEKVPIDEVSKQAARLSVSLTDEGSTLNKIGRQSKCSPSGESLNRKNCSAESEILIVDETKMNSLNSEPLIDLEGHVIVLSDDEKQGEISAHMGLSSSWATTYGGNHAGTDAAGRELKADLKEEVITHGGLMVSPGAHHQLDSCSTDLLIEKMSSDNNVGTQISQSSIQSEPSASKRKKVETEDGVTNSFLSTDKSNLTKLSDGTVNSEEINSFAAQLHSGNAFPEMNSASNVQQSLKKPPKTSDETMKELVCDTDDNAWKFSFFKPPRRHQTLITKPSTSVPKRQVIQLTSPVENRPGSMRLGAGVQKRFQPPRLDDWYRPILQLDFFVAVGLASGTDKDNQNVGKLKEVPVCFESPDGYVEIFRPLVLEEFKAQLQSAYQEMASAEEMSCGSLSVLSVERIDDFHVVRFVHDEDESTGSKSLSENDLILLTRQPLRNSNCDTHTVGKVERREKDNKRRLNILAIRLYLQGCSRLNRARKFLTERSKWYVGRIMSITPQLREFQALSSIREIPLLPVILNPVNHPCGQYESRTENLSKLPQPLQQIFKSSYNGSQLRAISLAIVPFDLKKDFELTLVQGPPGTGKTRTIVAIVSGLLAFSQMKDSKGLRNGGPAFSNSSTTNQRISQSAAIARAWQDAAFARQLNEDVESNKRSTGSCIGGRILICAQSNAAVDELVARISSEGLYGCDGHRYKPYLVRVGNAKTVHPNSLPFFVDTLVENHLGEEKRNTRDEKKSSTSADSLTTLRTNLEKLVDRIRYYESKRASLQEGNSDCKNLVEGDCGDAEVLSDAELKEKLRRLYEKKKAMYTDLANVQAREKKHSDEIRVLRHKYRTAILKEAEIVVTTLSGCGGDLYGVCSESTSGHKFISSSENTLFDAVVIDEAAQALEPATLIPLQLLKSRGTKCIMVGDPKQLPATVLSNVACKYLFQCSMFERLQRAGHPVIMLKEQ</sequence>
<accession>A0AAW2NE31</accession>
<feature type="domain" description="Helicase SEN1 beta-barrel" evidence="3">
    <location>
        <begin position="1043"/>
        <end position="1148"/>
    </location>
</feature>
<dbReference type="Pfam" id="PF23576">
    <property type="entry name" value="SEN1_barrel"/>
    <property type="match status" value="1"/>
</dbReference>
<dbReference type="PANTHER" id="PTHR10887">
    <property type="entry name" value="DNA2/NAM7 HELICASE FAMILY"/>
    <property type="match status" value="1"/>
</dbReference>
<dbReference type="InterPro" id="IPR045055">
    <property type="entry name" value="DNA2/NAM7-like"/>
</dbReference>
<evidence type="ECO:0000313" key="4">
    <source>
        <dbReference type="EMBL" id="KAL0341737.1"/>
    </source>
</evidence>
<feature type="compositionally biased region" description="Polar residues" evidence="1">
    <location>
        <begin position="882"/>
        <end position="891"/>
    </location>
</feature>
<dbReference type="SUPFAM" id="SSF52540">
    <property type="entry name" value="P-loop containing nucleoside triphosphate hydrolases"/>
    <property type="match status" value="1"/>
</dbReference>
<comment type="caution">
    <text evidence="4">The sequence shown here is derived from an EMBL/GenBank/DDBJ whole genome shotgun (WGS) entry which is preliminary data.</text>
</comment>
<dbReference type="InterPro" id="IPR041677">
    <property type="entry name" value="DNA2/NAM7_AAA_11"/>
</dbReference>
<feature type="region of interest" description="Disordered" evidence="1">
    <location>
        <begin position="877"/>
        <end position="900"/>
    </location>
</feature>
<evidence type="ECO:0000259" key="2">
    <source>
        <dbReference type="Pfam" id="PF13086"/>
    </source>
</evidence>
<evidence type="ECO:0000256" key="1">
    <source>
        <dbReference type="SAM" id="MobiDB-lite"/>
    </source>
</evidence>
<dbReference type="PANTHER" id="PTHR10887:SF495">
    <property type="entry name" value="HELICASE SENATAXIN ISOFORM X1-RELATED"/>
    <property type="match status" value="1"/>
</dbReference>
<evidence type="ECO:0000259" key="3">
    <source>
        <dbReference type="Pfam" id="PF23576"/>
    </source>
</evidence>
<dbReference type="CDD" id="cd18042">
    <property type="entry name" value="DEXXQc_SETX"/>
    <property type="match status" value="1"/>
</dbReference>
<keyword evidence="4" id="KW-0547">Nucleotide-binding</keyword>
<reference evidence="4" key="1">
    <citation type="submission" date="2020-06" db="EMBL/GenBank/DDBJ databases">
        <authorList>
            <person name="Li T."/>
            <person name="Hu X."/>
            <person name="Zhang T."/>
            <person name="Song X."/>
            <person name="Zhang H."/>
            <person name="Dai N."/>
            <person name="Sheng W."/>
            <person name="Hou X."/>
            <person name="Wei L."/>
        </authorList>
    </citation>
    <scope>NUCLEOTIDE SEQUENCE</scope>
    <source>
        <strain evidence="4">KEN8</strain>
        <tissue evidence="4">Leaf</tissue>
    </source>
</reference>
<proteinExistence type="predicted"/>
<keyword evidence="4" id="KW-0067">ATP-binding</keyword>
<dbReference type="GO" id="GO:0004386">
    <property type="term" value="F:helicase activity"/>
    <property type="evidence" value="ECO:0007669"/>
    <property type="project" value="UniProtKB-KW"/>
</dbReference>
<name>A0AAW2NE31_9LAMI</name>
<feature type="domain" description="DNA2/NAM7 helicase helicase" evidence="2">
    <location>
        <begin position="1206"/>
        <end position="1577"/>
    </location>
</feature>
<reference evidence="4" key="2">
    <citation type="journal article" date="2024" name="Plant">
        <title>Genomic evolution and insights into agronomic trait innovations of Sesamum species.</title>
        <authorList>
            <person name="Miao H."/>
            <person name="Wang L."/>
            <person name="Qu L."/>
            <person name="Liu H."/>
            <person name="Sun Y."/>
            <person name="Le M."/>
            <person name="Wang Q."/>
            <person name="Wei S."/>
            <person name="Zheng Y."/>
            <person name="Lin W."/>
            <person name="Duan Y."/>
            <person name="Cao H."/>
            <person name="Xiong S."/>
            <person name="Wang X."/>
            <person name="Wei L."/>
            <person name="Li C."/>
            <person name="Ma Q."/>
            <person name="Ju M."/>
            <person name="Zhao R."/>
            <person name="Li G."/>
            <person name="Mu C."/>
            <person name="Tian Q."/>
            <person name="Mei H."/>
            <person name="Zhang T."/>
            <person name="Gao T."/>
            <person name="Zhang H."/>
        </authorList>
    </citation>
    <scope>NUCLEOTIDE SEQUENCE</scope>
    <source>
        <strain evidence="4">KEN8</strain>
    </source>
</reference>
<dbReference type="Gene3D" id="3.40.50.300">
    <property type="entry name" value="P-loop containing nucleotide triphosphate hydrolases"/>
    <property type="match status" value="1"/>
</dbReference>
<feature type="region of interest" description="Disordered" evidence="1">
    <location>
        <begin position="813"/>
        <end position="846"/>
    </location>
</feature>
<keyword evidence="4" id="KW-0378">Hydrolase</keyword>
<dbReference type="EMBL" id="JACGWM010000011">
    <property type="protein sequence ID" value="KAL0341737.1"/>
    <property type="molecule type" value="Genomic_DNA"/>
</dbReference>
<keyword evidence="4" id="KW-0347">Helicase</keyword>